<protein>
    <submittedName>
        <fullName evidence="1">Biliverdin-producing heme oxygenase</fullName>
    </submittedName>
</protein>
<dbReference type="CDD" id="cd19166">
    <property type="entry name" value="HemeO-bac"/>
    <property type="match status" value="1"/>
</dbReference>
<keyword evidence="2" id="KW-1185">Reference proteome</keyword>
<dbReference type="EMBL" id="JABWGV010000003">
    <property type="protein sequence ID" value="NVD45504.1"/>
    <property type="molecule type" value="Genomic_DNA"/>
</dbReference>
<proteinExistence type="predicted"/>
<reference evidence="1 2" key="1">
    <citation type="submission" date="2020-06" db="EMBL/GenBank/DDBJ databases">
        <title>Altererythrobacter sp. HHU K3-1.</title>
        <authorList>
            <person name="Zhang D."/>
            <person name="Xue H."/>
        </authorList>
    </citation>
    <scope>NUCLEOTIDE SEQUENCE [LARGE SCALE GENOMIC DNA]</scope>
    <source>
        <strain evidence="1 2">HHU K3-1</strain>
    </source>
</reference>
<organism evidence="1 2">
    <name type="scientific">Qipengyuania atrilutea</name>
    <dbReference type="NCBI Taxonomy" id="2744473"/>
    <lineage>
        <taxon>Bacteria</taxon>
        <taxon>Pseudomonadati</taxon>
        <taxon>Pseudomonadota</taxon>
        <taxon>Alphaproteobacteria</taxon>
        <taxon>Sphingomonadales</taxon>
        <taxon>Erythrobacteraceae</taxon>
        <taxon>Qipengyuania</taxon>
    </lineage>
</organism>
<name>A0A850H0Q2_9SPHN</name>
<accession>A0A850H0Q2</accession>
<dbReference type="SUPFAM" id="SSF48613">
    <property type="entry name" value="Heme oxygenase-like"/>
    <property type="match status" value="1"/>
</dbReference>
<dbReference type="AlphaFoldDB" id="A0A850H0Q2"/>
<dbReference type="Gene3D" id="1.20.910.10">
    <property type="entry name" value="Heme oxygenase-like"/>
    <property type="match status" value="1"/>
</dbReference>
<dbReference type="RefSeq" id="WP_176267773.1">
    <property type="nucleotide sequence ID" value="NZ_JABWGV010000003.1"/>
</dbReference>
<dbReference type="Proteomes" id="UP000561438">
    <property type="component" value="Unassembled WGS sequence"/>
</dbReference>
<gene>
    <name evidence="1" type="ORF">HUV48_10845</name>
</gene>
<sequence>MSSAKPVEKPTLRQLLRDGTQRVHETLDLRVAELCLTDPEDYAEFLLFQYRSRLPVEAWAEAEMPQDLLPPSQVLLIASDLSALGDTLPPVATDFSLPYGSDPIGAAWALAGSSLGNRAMLSHMRKASGSRGEWPEAFLADDRMTRFWTGLRTKIEQPFSGDPAAALLGAEAVFARFIEESERITERAAA</sequence>
<evidence type="ECO:0000313" key="2">
    <source>
        <dbReference type="Proteomes" id="UP000561438"/>
    </source>
</evidence>
<evidence type="ECO:0000313" key="1">
    <source>
        <dbReference type="EMBL" id="NVD45504.1"/>
    </source>
</evidence>
<dbReference type="InterPro" id="IPR016084">
    <property type="entry name" value="Haem_Oase-like_multi-hlx"/>
</dbReference>
<comment type="caution">
    <text evidence="1">The sequence shown here is derived from an EMBL/GenBank/DDBJ whole genome shotgun (WGS) entry which is preliminary data.</text>
</comment>